<evidence type="ECO:0000256" key="1">
    <source>
        <dbReference type="SAM" id="Phobius"/>
    </source>
</evidence>
<keyword evidence="1" id="KW-0472">Membrane</keyword>
<keyword evidence="1" id="KW-1133">Transmembrane helix</keyword>
<evidence type="ECO:0000313" key="3">
    <source>
        <dbReference type="Proteomes" id="UP000228964"/>
    </source>
</evidence>
<keyword evidence="1" id="KW-0812">Transmembrane</keyword>
<comment type="caution">
    <text evidence="2">The sequence shown here is derived from an EMBL/GenBank/DDBJ whole genome shotgun (WGS) entry which is preliminary data.</text>
</comment>
<gene>
    <name evidence="2" type="ORF">COT96_01055</name>
</gene>
<protein>
    <submittedName>
        <fullName evidence="2">Uncharacterized protein</fullName>
    </submittedName>
</protein>
<sequence>MSNSRSQAANFDLGHIGWRYYNQIKKKAVEQEFSWSGLAFSLSIAFFIVIAYAQGLSLLYHSLESTREHQQLLNQKIYFLEQNDLINPQLKNNSFNTLLAIKTTNTAALNCQKKITSWS</sequence>
<reference evidence="3" key="1">
    <citation type="submission" date="2017-09" db="EMBL/GenBank/DDBJ databases">
        <title>Depth-based differentiation of microbial function through sediment-hosted aquifers and enrichment of novel symbionts in the deep terrestrial subsurface.</title>
        <authorList>
            <person name="Probst A.J."/>
            <person name="Ladd B."/>
            <person name="Jarett J.K."/>
            <person name="Geller-Mcgrath D.E."/>
            <person name="Sieber C.M.K."/>
            <person name="Emerson J.B."/>
            <person name="Anantharaman K."/>
            <person name="Thomas B.C."/>
            <person name="Malmstrom R."/>
            <person name="Stieglmeier M."/>
            <person name="Klingl A."/>
            <person name="Woyke T."/>
            <person name="Ryan C.M."/>
            <person name="Banfield J.F."/>
        </authorList>
    </citation>
    <scope>NUCLEOTIDE SEQUENCE [LARGE SCALE GENOMIC DNA]</scope>
</reference>
<dbReference type="AlphaFoldDB" id="A0A2M6WRQ4"/>
<dbReference type="Proteomes" id="UP000228964">
    <property type="component" value="Unassembled WGS sequence"/>
</dbReference>
<evidence type="ECO:0000313" key="2">
    <source>
        <dbReference type="EMBL" id="PIT95465.1"/>
    </source>
</evidence>
<feature type="transmembrane region" description="Helical" evidence="1">
    <location>
        <begin position="38"/>
        <end position="60"/>
    </location>
</feature>
<accession>A0A2M6WRQ4</accession>
<proteinExistence type="predicted"/>
<organism evidence="2 3">
    <name type="scientific">Candidatus Falkowbacteria bacterium CG10_big_fil_rev_8_21_14_0_10_38_22</name>
    <dbReference type="NCBI Taxonomy" id="1974564"/>
    <lineage>
        <taxon>Bacteria</taxon>
        <taxon>Candidatus Falkowiibacteriota</taxon>
    </lineage>
</organism>
<dbReference type="EMBL" id="PFAO01000024">
    <property type="protein sequence ID" value="PIT95465.1"/>
    <property type="molecule type" value="Genomic_DNA"/>
</dbReference>
<name>A0A2M6WRQ4_9BACT</name>